<feature type="non-terminal residue" evidence="1">
    <location>
        <position position="1"/>
    </location>
</feature>
<protein>
    <submittedName>
        <fullName evidence="1">Uncharacterized protein</fullName>
    </submittedName>
</protein>
<sequence length="54" mass="6461">GKLKGKPEKRNKKYFEKLTKRTGFGMDKIFSIAEKDNQETVLNFEKRLYSFLKM</sequence>
<reference evidence="1" key="1">
    <citation type="submission" date="2024-02" db="EMBL/GenBank/DDBJ databases">
        <authorList>
            <consortium name="Clinical and Environmental Microbiology Branch: Whole genome sequencing antimicrobial resistance pathogens in the healthcare setting"/>
        </authorList>
    </citation>
    <scope>NUCLEOTIDE SEQUENCE</scope>
    <source>
        <strain evidence="1">2023KU-00017</strain>
    </source>
</reference>
<organism evidence="1">
    <name type="scientific">Morganella morganii</name>
    <name type="common">Proteus morganii</name>
    <dbReference type="NCBI Taxonomy" id="582"/>
    <lineage>
        <taxon>Bacteria</taxon>
        <taxon>Pseudomonadati</taxon>
        <taxon>Pseudomonadota</taxon>
        <taxon>Gammaproteobacteria</taxon>
        <taxon>Enterobacterales</taxon>
        <taxon>Morganellaceae</taxon>
        <taxon>Morganella</taxon>
    </lineage>
</organism>
<dbReference type="AlphaFoldDB" id="A0AAI9MUE4"/>
<accession>A0AAI9MUE4</accession>
<evidence type="ECO:0000313" key="1">
    <source>
        <dbReference type="EMBL" id="EMO9458681.1"/>
    </source>
</evidence>
<comment type="caution">
    <text evidence="1">The sequence shown here is derived from an EMBL/GenBank/DDBJ whole genome shotgun (WGS) entry which is preliminary data.</text>
</comment>
<gene>
    <name evidence="1" type="ORF">PN925_004119</name>
</gene>
<name>A0AAI9MUE4_MORMO</name>
<proteinExistence type="predicted"/>
<dbReference type="EMBL" id="ABKJEP030000129">
    <property type="protein sequence ID" value="EMO9458681.1"/>
    <property type="molecule type" value="Genomic_DNA"/>
</dbReference>